<gene>
    <name evidence="5" type="ORF">SO694_00137069</name>
</gene>
<dbReference type="InterPro" id="IPR012341">
    <property type="entry name" value="6hp_glycosidase-like_sf"/>
</dbReference>
<dbReference type="Gene3D" id="1.50.10.10">
    <property type="match status" value="1"/>
</dbReference>
<reference evidence="5 6" key="1">
    <citation type="submission" date="2024-03" db="EMBL/GenBank/DDBJ databases">
        <title>Aureococcus anophagefferens CCMP1851 and Kratosvirus quantuckense: Draft genome of a second virus-susceptible host strain in the model system.</title>
        <authorList>
            <person name="Chase E."/>
            <person name="Truchon A.R."/>
            <person name="Schepens W."/>
            <person name="Wilhelm S.W."/>
        </authorList>
    </citation>
    <scope>NUCLEOTIDE SEQUENCE [LARGE SCALE GENOMIC DNA]</scope>
    <source>
        <strain evidence="5 6">CCMP1851</strain>
    </source>
</reference>
<dbReference type="PANTHER" id="PTHR33307">
    <property type="entry name" value="ALPHA-RHAMNOSIDASE (EUROFUNG)"/>
    <property type="match status" value="1"/>
</dbReference>
<dbReference type="Pfam" id="PF17390">
    <property type="entry name" value="Bac_rhamnosid_C"/>
    <property type="match status" value="1"/>
</dbReference>
<evidence type="ECO:0000313" key="5">
    <source>
        <dbReference type="EMBL" id="KAK7254927.1"/>
    </source>
</evidence>
<keyword evidence="3" id="KW-0732">Signal</keyword>
<keyword evidence="6" id="KW-1185">Reference proteome</keyword>
<dbReference type="PANTHER" id="PTHR33307:SF6">
    <property type="entry name" value="ALPHA-RHAMNOSIDASE (EUROFUNG)-RELATED"/>
    <property type="match status" value="1"/>
</dbReference>
<dbReference type="CDD" id="cd22823">
    <property type="entry name" value="Gal_Rha_Lectin"/>
    <property type="match status" value="1"/>
</dbReference>
<dbReference type="Proteomes" id="UP001363151">
    <property type="component" value="Unassembled WGS sequence"/>
</dbReference>
<dbReference type="InterPro" id="IPR000922">
    <property type="entry name" value="Lectin_gal-bd_dom"/>
</dbReference>
<dbReference type="EC" id="3.2.1.40" evidence="2"/>
<evidence type="ECO:0000256" key="2">
    <source>
        <dbReference type="ARBA" id="ARBA00012652"/>
    </source>
</evidence>
<evidence type="ECO:0000256" key="1">
    <source>
        <dbReference type="ARBA" id="ARBA00001445"/>
    </source>
</evidence>
<dbReference type="InterPro" id="IPR016007">
    <property type="entry name" value="Alpha_rhamnosid"/>
</dbReference>
<comment type="catalytic activity">
    <reaction evidence="1">
        <text>Hydrolysis of terminal non-reducing alpha-L-rhamnose residues in alpha-L-rhamnosides.</text>
        <dbReference type="EC" id="3.2.1.40"/>
    </reaction>
</comment>
<evidence type="ECO:0000313" key="6">
    <source>
        <dbReference type="Proteomes" id="UP001363151"/>
    </source>
</evidence>
<dbReference type="Gene3D" id="2.60.120.260">
    <property type="entry name" value="Galactose-binding domain-like"/>
    <property type="match status" value="2"/>
</dbReference>
<organism evidence="5 6">
    <name type="scientific">Aureococcus anophagefferens</name>
    <name type="common">Harmful bloom alga</name>
    <dbReference type="NCBI Taxonomy" id="44056"/>
    <lineage>
        <taxon>Eukaryota</taxon>
        <taxon>Sar</taxon>
        <taxon>Stramenopiles</taxon>
        <taxon>Ochrophyta</taxon>
        <taxon>Pelagophyceae</taxon>
        <taxon>Pelagomonadales</taxon>
        <taxon>Pelagomonadaceae</taxon>
        <taxon>Aureococcus</taxon>
    </lineage>
</organism>
<feature type="domain" description="SUEL-type lectin" evidence="4">
    <location>
        <begin position="242"/>
        <end position="354"/>
    </location>
</feature>
<dbReference type="SUPFAM" id="SSF48208">
    <property type="entry name" value="Six-hairpin glycosidases"/>
    <property type="match status" value="1"/>
</dbReference>
<evidence type="ECO:0000259" key="4">
    <source>
        <dbReference type="PROSITE" id="PS50228"/>
    </source>
</evidence>
<accession>A0ABR1GG25</accession>
<dbReference type="PROSITE" id="PS50228">
    <property type="entry name" value="SUEL_LECTIN"/>
    <property type="match status" value="1"/>
</dbReference>
<proteinExistence type="predicted"/>
<feature type="signal peptide" evidence="3">
    <location>
        <begin position="1"/>
        <end position="28"/>
    </location>
</feature>
<evidence type="ECO:0000256" key="3">
    <source>
        <dbReference type="SAM" id="SignalP"/>
    </source>
</evidence>
<name>A0ABR1GG25_AURAN</name>
<dbReference type="Gene3D" id="2.60.420.10">
    <property type="entry name" value="Maltose phosphorylase, domain 3"/>
    <property type="match status" value="1"/>
</dbReference>
<dbReference type="InterPro" id="IPR035398">
    <property type="entry name" value="Bac_rhamnosid_C"/>
</dbReference>
<dbReference type="InterPro" id="IPR008928">
    <property type="entry name" value="6-hairpin_glycosidase_sf"/>
</dbReference>
<comment type="caution">
    <text evidence="5">The sequence shown here is derived from an EMBL/GenBank/DDBJ whole genome shotgun (WGS) entry which is preliminary data.</text>
</comment>
<dbReference type="EMBL" id="JBBJCI010000012">
    <property type="protein sequence ID" value="KAK7254927.1"/>
    <property type="molecule type" value="Genomic_DNA"/>
</dbReference>
<protein>
    <recommendedName>
        <fullName evidence="2">alpha-L-rhamnosidase</fullName>
        <ecNumber evidence="2">3.2.1.40</ecNumber>
    </recommendedName>
</protein>
<feature type="chain" id="PRO_5046539186" description="alpha-L-rhamnosidase" evidence="3">
    <location>
        <begin position="29"/>
        <end position="952"/>
    </location>
</feature>
<sequence length="952" mass="99112">MLLAALAARAAAAVPGMLLLALAARAAATVPVTNATVPLWTSNSSCEYVQLRASFPLATPPRSITVYATAQATEKLLGAYKLWVNGVALAEGPGRALSSETQLVDVVDVDPSNADALALAVQGYKQKGGGRILVTTKIVHADGTVEIFGSDATWKANCLDGAARQECCLGGNYHAPRENWALDAFPAGWTGATFDDASWEPAAAQKAFAPLEAKASRPVGRFDDWRRAVAMTEVKETVCAAAPQNERLYLTCNGTSTIEAVVFADFGAPSGACAAPRGAAAAGMIPTQNANASGSPANSFETDATCTSTDAHSKIEALCVGRTSCDLGSDSRTFGSPSNACPASKWAAVAVKCAAAAPSYRYVVDLGAELQGGVLLRVPAHDRRRAADVVVRLGEARLPNGSVEFHMTTGNDYEERWAPYEDGSESVFDMGHEYREFRWAEVANSPAPLEKGDVGAWIVRYPLDAAASTFASASDRLDAVWALGKDTIVATALDVNTDSNTRQRDNCGVDAHVALTGQLATTADVSLPLRSLGFSLRAGDGVRPSWVEDKLSAVWGLAAVLRADPASPTALALANRTYAALKNLTLLPAYYDASAHVVVKGNPSWLQKNFPNSTCEKCEPDLVDYPGQYLDGYDSPNNRSTSTNAHVLDAARDLATIARALAATDNGTAKQAYLDDAEAHDAVADAIAATLSSEAFFDGTVFFDGDGSTHASIAAQYLAWGAGAPKNPSAAALRAFAAAVANKTFGRAEPAYSCMGAYWVLRALYGAALRDGDADYRAAARGAAEVARRVLVADETWQLMLAAGATATMEVWTVADKGNPTWSHPWCSAPATAVPAWLGGVAPAEGSPGRLLVRPQPGALSSFELTAPTPSGAVAVALAQDAHVLNLTVTIPANATGARVCLPRAADATGDDAADALTLDGAAVDAPEFDGHVLRHPADLPPGTHALSRASA</sequence>